<name>A0A9D4UU86_ADICA</name>
<dbReference type="InterPro" id="IPR013094">
    <property type="entry name" value="AB_hydrolase_3"/>
</dbReference>
<dbReference type="InterPro" id="IPR050466">
    <property type="entry name" value="Carboxylest/Gibb_receptor"/>
</dbReference>
<dbReference type="Gene3D" id="3.40.50.1820">
    <property type="entry name" value="alpha/beta hydrolase"/>
    <property type="match status" value="1"/>
</dbReference>
<dbReference type="Proteomes" id="UP000886520">
    <property type="component" value="Chromosome 11"/>
</dbReference>
<dbReference type="OrthoDB" id="408631at2759"/>
<feature type="domain" description="Alpha/beta hydrolase fold-3" evidence="1">
    <location>
        <begin position="131"/>
        <end position="354"/>
    </location>
</feature>
<reference evidence="2" key="1">
    <citation type="submission" date="2021-01" db="EMBL/GenBank/DDBJ databases">
        <title>Adiantum capillus-veneris genome.</title>
        <authorList>
            <person name="Fang Y."/>
            <person name="Liao Q."/>
        </authorList>
    </citation>
    <scope>NUCLEOTIDE SEQUENCE</scope>
    <source>
        <strain evidence="2">H3</strain>
        <tissue evidence="2">Leaf</tissue>
    </source>
</reference>
<sequence>MSTALMESSPAFVDINNPAKLAPLASEKGSASLSLRLLLAVFKKANEIVRRADGTLNRRLADLLEYKVPSSEVPDERGVSSKDVVINTHTGLWVRVFLPPASSPKGNNVLAKMDNKSEASSDATDRKRRVIFYIHGGGFAVMAADVASYDQFCRRLCRRSEAVIISVNYRRSPEHRFPVAHDDCHAALEWLEGFKGNVFKPHKLDLSQCVLMGDSAGANIVHHAGAMWGARKASTHPQTLRVTAHVLLFPFFGGEERTPTELRMQNKALLVNVENADWHWRAYLPHGSNRDHPACNVVGPNAPDLSSLQLPRSLVTIAEFDILKDWQLRYAQGLGRASKPVRLLYYTGGVHCFHLMGDKKLGSRFMSDILAFIDDGEGKQSLHSIVTSVK</sequence>
<protein>
    <recommendedName>
        <fullName evidence="1">Alpha/beta hydrolase fold-3 domain-containing protein</fullName>
    </recommendedName>
</protein>
<keyword evidence="3" id="KW-1185">Reference proteome</keyword>
<dbReference type="Pfam" id="PF07859">
    <property type="entry name" value="Abhydrolase_3"/>
    <property type="match status" value="1"/>
</dbReference>
<dbReference type="GO" id="GO:0016787">
    <property type="term" value="F:hydrolase activity"/>
    <property type="evidence" value="ECO:0007669"/>
    <property type="project" value="InterPro"/>
</dbReference>
<dbReference type="EMBL" id="JABFUD020000011">
    <property type="protein sequence ID" value="KAI5073994.1"/>
    <property type="molecule type" value="Genomic_DNA"/>
</dbReference>
<gene>
    <name evidence="2" type="ORF">GOP47_0012007</name>
</gene>
<dbReference type="InterPro" id="IPR029058">
    <property type="entry name" value="AB_hydrolase_fold"/>
</dbReference>
<accession>A0A9D4UU86</accession>
<dbReference type="PANTHER" id="PTHR23024:SF24">
    <property type="entry name" value="ALPHA_BETA HYDROLASE FOLD-3 DOMAIN-CONTAINING PROTEIN"/>
    <property type="match status" value="1"/>
</dbReference>
<evidence type="ECO:0000313" key="2">
    <source>
        <dbReference type="EMBL" id="KAI5073994.1"/>
    </source>
</evidence>
<dbReference type="AlphaFoldDB" id="A0A9D4UU86"/>
<evidence type="ECO:0000259" key="1">
    <source>
        <dbReference type="Pfam" id="PF07859"/>
    </source>
</evidence>
<proteinExistence type="predicted"/>
<comment type="caution">
    <text evidence="2">The sequence shown here is derived from an EMBL/GenBank/DDBJ whole genome shotgun (WGS) entry which is preliminary data.</text>
</comment>
<dbReference type="SUPFAM" id="SSF53474">
    <property type="entry name" value="alpha/beta-Hydrolases"/>
    <property type="match status" value="1"/>
</dbReference>
<evidence type="ECO:0000313" key="3">
    <source>
        <dbReference type="Proteomes" id="UP000886520"/>
    </source>
</evidence>
<dbReference type="PANTHER" id="PTHR23024">
    <property type="entry name" value="ARYLACETAMIDE DEACETYLASE"/>
    <property type="match status" value="1"/>
</dbReference>
<organism evidence="2 3">
    <name type="scientific">Adiantum capillus-veneris</name>
    <name type="common">Maidenhair fern</name>
    <dbReference type="NCBI Taxonomy" id="13818"/>
    <lineage>
        <taxon>Eukaryota</taxon>
        <taxon>Viridiplantae</taxon>
        <taxon>Streptophyta</taxon>
        <taxon>Embryophyta</taxon>
        <taxon>Tracheophyta</taxon>
        <taxon>Polypodiopsida</taxon>
        <taxon>Polypodiidae</taxon>
        <taxon>Polypodiales</taxon>
        <taxon>Pteridineae</taxon>
        <taxon>Pteridaceae</taxon>
        <taxon>Vittarioideae</taxon>
        <taxon>Adiantum</taxon>
    </lineage>
</organism>